<reference evidence="2 3" key="1">
    <citation type="journal article" date="2023" name="PLoS ONE">
        <title>Complete genome assembly of Hawai'i environmental nontuberculous mycobacteria reveals unexpected co-isolation with methylobacteria.</title>
        <authorList>
            <person name="Hendrix J."/>
            <person name="Epperson L.E."/>
            <person name="Tong E.I."/>
            <person name="Chan Y.L."/>
            <person name="Hasan N.A."/>
            <person name="Dawrs S.N."/>
            <person name="Norton G.J."/>
            <person name="Virdi R."/>
            <person name="Crooks J.L."/>
            <person name="Chan E.D."/>
            <person name="Honda J.R."/>
            <person name="Strong M."/>
        </authorList>
    </citation>
    <scope>NUCLEOTIDE SEQUENCE [LARGE SCALE GENOMIC DNA]</scope>
    <source>
        <strain evidence="2 3">NJH_HI01</strain>
    </source>
</reference>
<dbReference type="InterPro" id="IPR058575">
    <property type="entry name" value="NTP_transf_8_dom"/>
</dbReference>
<dbReference type="InterPro" id="IPR022550">
    <property type="entry name" value="NTP_transf_8"/>
</dbReference>
<dbReference type="PIRSF" id="PIRSF031854">
    <property type="entry name" value="UCP031854"/>
    <property type="match status" value="1"/>
</dbReference>
<organism evidence="2 3">
    <name type="scientific">Methylorubrum rhodesianum</name>
    <dbReference type="NCBI Taxonomy" id="29427"/>
    <lineage>
        <taxon>Bacteria</taxon>
        <taxon>Pseudomonadati</taxon>
        <taxon>Pseudomonadota</taxon>
        <taxon>Alphaproteobacteria</taxon>
        <taxon>Hyphomicrobiales</taxon>
        <taxon>Methylobacteriaceae</taxon>
        <taxon>Methylorubrum</taxon>
    </lineage>
</organism>
<accession>A0ABU9Z5G0</accession>
<comment type="caution">
    <text evidence="2">The sequence shown here is derived from an EMBL/GenBank/DDBJ whole genome shotgun (WGS) entry which is preliminary data.</text>
</comment>
<feature type="domain" description="Nucleotidyltransferase-like" evidence="1">
    <location>
        <begin position="104"/>
        <end position="318"/>
    </location>
</feature>
<name>A0ABU9Z5G0_9HYPH</name>
<gene>
    <name evidence="2" type="ORF">PUR21_01160</name>
</gene>
<dbReference type="EMBL" id="JAQYXL010000001">
    <property type="protein sequence ID" value="MEN3226295.1"/>
    <property type="molecule type" value="Genomic_DNA"/>
</dbReference>
<dbReference type="Proteomes" id="UP001404845">
    <property type="component" value="Unassembled WGS sequence"/>
</dbReference>
<dbReference type="RefSeq" id="WP_200671627.1">
    <property type="nucleotide sequence ID" value="NZ_JACWCW010000084.1"/>
</dbReference>
<evidence type="ECO:0000313" key="3">
    <source>
        <dbReference type="Proteomes" id="UP001404845"/>
    </source>
</evidence>
<keyword evidence="3" id="KW-1185">Reference proteome</keyword>
<proteinExistence type="predicted"/>
<protein>
    <submittedName>
        <fullName evidence="2">GSU2403 family nucleotidyltransferase fold protein</fullName>
    </submittedName>
</protein>
<sequence>MKEIDLAYRTMFAELGQRSLDGSFETDFPVGGRFVKVPVKGRSYWYFDLPVQGKVTRSYVGPQSDSEITKRVEAFAEIKNDLRARRKLVSTLTREAGLPAPERFTGDVVQAMANAGLFRLRGVLVGTVAFQCYPGLLGVRFPSTALQTGDADFAQFHSVSAAVADTLPPMLDVLKNLDETFREIPHQMDGRRSTRFRNASRYEVEFLTPNRGSSDYDGKPAEMPALGGAAAQPLHFLDFLIYEPVRSVLLHGAGVNVVVPAPERYAVHKLIVADRRRDDPMGHLKRDKDARQAALLSEALIGTRRGTDLAAAFAEAWERGPAWREALRNGLGYLLGKMRATVTSGLVEGLRDLGADPATFGFDAATNPPP</sequence>
<evidence type="ECO:0000313" key="2">
    <source>
        <dbReference type="EMBL" id="MEN3226295.1"/>
    </source>
</evidence>
<dbReference type="Pfam" id="PF12281">
    <property type="entry name" value="NTP_transf_8"/>
    <property type="match status" value="1"/>
</dbReference>
<evidence type="ECO:0000259" key="1">
    <source>
        <dbReference type="Pfam" id="PF12281"/>
    </source>
</evidence>